<evidence type="ECO:0000313" key="2">
    <source>
        <dbReference type="EMBL" id="KAK4340211.1"/>
    </source>
</evidence>
<name>A0AAE1UUJ8_9SOLA</name>
<gene>
    <name evidence="2" type="ORF">RND71_041673</name>
</gene>
<comment type="caution">
    <text evidence="2">The sequence shown here is derived from an EMBL/GenBank/DDBJ whole genome shotgun (WGS) entry which is preliminary data.</text>
</comment>
<dbReference type="PANTHER" id="PTHR31656">
    <property type="entry name" value="ROOT CAP DOMAIN-CONTAINING PROTEIN"/>
    <property type="match status" value="1"/>
</dbReference>
<evidence type="ECO:0000256" key="1">
    <source>
        <dbReference type="SAM" id="MobiDB-lite"/>
    </source>
</evidence>
<keyword evidence="3" id="KW-1185">Reference proteome</keyword>
<protein>
    <submittedName>
        <fullName evidence="2">Uncharacterized protein</fullName>
    </submittedName>
</protein>
<dbReference type="EMBL" id="JAVYJV010000023">
    <property type="protein sequence ID" value="KAK4340211.1"/>
    <property type="molecule type" value="Genomic_DNA"/>
</dbReference>
<feature type="region of interest" description="Disordered" evidence="1">
    <location>
        <begin position="17"/>
        <end position="67"/>
    </location>
</feature>
<dbReference type="AlphaFoldDB" id="A0AAE1UUJ8"/>
<organism evidence="2 3">
    <name type="scientific">Anisodus tanguticus</name>
    <dbReference type="NCBI Taxonomy" id="243964"/>
    <lineage>
        <taxon>Eukaryota</taxon>
        <taxon>Viridiplantae</taxon>
        <taxon>Streptophyta</taxon>
        <taxon>Embryophyta</taxon>
        <taxon>Tracheophyta</taxon>
        <taxon>Spermatophyta</taxon>
        <taxon>Magnoliopsida</taxon>
        <taxon>eudicotyledons</taxon>
        <taxon>Gunneridae</taxon>
        <taxon>Pentapetalae</taxon>
        <taxon>asterids</taxon>
        <taxon>lamiids</taxon>
        <taxon>Solanales</taxon>
        <taxon>Solanaceae</taxon>
        <taxon>Solanoideae</taxon>
        <taxon>Hyoscyameae</taxon>
        <taxon>Anisodus</taxon>
    </lineage>
</organism>
<reference evidence="2" key="1">
    <citation type="submission" date="2023-12" db="EMBL/GenBank/DDBJ databases">
        <title>Genome assembly of Anisodus tanguticus.</title>
        <authorList>
            <person name="Wang Y.-J."/>
        </authorList>
    </citation>
    <scope>NUCLEOTIDE SEQUENCE</scope>
    <source>
        <strain evidence="2">KB-2021</strain>
        <tissue evidence="2">Leaf</tissue>
    </source>
</reference>
<accession>A0AAE1UUJ8</accession>
<dbReference type="Proteomes" id="UP001291623">
    <property type="component" value="Unassembled WGS sequence"/>
</dbReference>
<evidence type="ECO:0000313" key="3">
    <source>
        <dbReference type="Proteomes" id="UP001291623"/>
    </source>
</evidence>
<proteinExistence type="predicted"/>
<sequence length="170" mass="18245">MAHLHLLIPLLHQHHLPQPYNPPSASPPPPHYPPPSTSPPPPYNPPSASPPPPHYPPPSTSPPPPYNPPTSLALALVLVKLIVSLANLFAPSTSPPPPYNPPSASPPPPLTSFNISKDGCDKPGAVCQDPRFIGADGITFYFHGKDKDFCLVSDSNLHINGHFIGNEMRR</sequence>
<dbReference type="PRINTS" id="PR01217">
    <property type="entry name" value="PRICHEXTENSN"/>
</dbReference>
<feature type="compositionally biased region" description="Pro residues" evidence="1">
    <location>
        <begin position="19"/>
        <end position="67"/>
    </location>
</feature>